<keyword evidence="4" id="KW-1185">Reference proteome</keyword>
<reference evidence="3 4" key="1">
    <citation type="journal article" date="2012" name="Nucleic Acids Res.">
        <title>Sequencing of the smallest Apicomplexan genome from the human pathogen Babesia microti.</title>
        <authorList>
            <person name="Cornillot E."/>
            <person name="Hadj-Kaddour K."/>
            <person name="Dassouli A."/>
            <person name="Noel B."/>
            <person name="Ranwez V."/>
            <person name="Vacherie B."/>
            <person name="Augagneur Y."/>
            <person name="Bres V."/>
            <person name="Duclos A."/>
            <person name="Randazzo S."/>
            <person name="Carcy B."/>
            <person name="Debierre-Grockiego F."/>
            <person name="Delbecq S."/>
            <person name="Moubri-Menage K."/>
            <person name="Shams-Eldin H."/>
            <person name="Usmani-Brown S."/>
            <person name="Bringaud F."/>
            <person name="Wincker P."/>
            <person name="Vivares C.P."/>
            <person name="Schwarz R.T."/>
            <person name="Schetters T.P."/>
            <person name="Krause P.J."/>
            <person name="Gorenflot A."/>
            <person name="Berry V."/>
            <person name="Barbe V."/>
            <person name="Ben Mamoun C."/>
        </authorList>
    </citation>
    <scope>NUCLEOTIDE SEQUENCE [LARGE SCALE GENOMIC DNA]</scope>
    <source>
        <strain evidence="3 4">RI</strain>
    </source>
</reference>
<dbReference type="Pfam" id="PF01823">
    <property type="entry name" value="MACPF"/>
    <property type="match status" value="1"/>
</dbReference>
<feature type="domain" description="MACPF" evidence="2">
    <location>
        <begin position="26"/>
        <end position="369"/>
    </location>
</feature>
<protein>
    <submittedName>
        <fullName evidence="3">MAC/Perforin domain</fullName>
    </submittedName>
</protein>
<dbReference type="Proteomes" id="UP000002899">
    <property type="component" value="Chromosome I"/>
</dbReference>
<dbReference type="KEGG" id="bmic:BMR1_01G02875"/>
<feature type="chain" id="PRO_5009937093" evidence="1">
    <location>
        <begin position="21"/>
        <end position="614"/>
    </location>
</feature>
<dbReference type="GeneID" id="24423647"/>
<reference evidence="3 4" key="3">
    <citation type="journal article" date="2016" name="Sci. Rep.">
        <title>Genome-wide diversity and gene expression profiling of Babesia microti isolates identify polymorphic genes that mediate host-pathogen interactions.</title>
        <authorList>
            <person name="Silva J.C."/>
            <person name="Cornillot E."/>
            <person name="McCracken C."/>
            <person name="Usmani-Brown S."/>
            <person name="Dwivedi A."/>
            <person name="Ifeonu O.O."/>
            <person name="Crabtree J."/>
            <person name="Gotia H.T."/>
            <person name="Virji A.Z."/>
            <person name="Reynes C."/>
            <person name="Colinge J."/>
            <person name="Kumar V."/>
            <person name="Lawres L."/>
            <person name="Pazzi J.E."/>
            <person name="Pablo J.V."/>
            <person name="Hung C."/>
            <person name="Brancato J."/>
            <person name="Kumari P."/>
            <person name="Orvis J."/>
            <person name="Tretina K."/>
            <person name="Chibucos M."/>
            <person name="Ott S."/>
            <person name="Sadzewicz L."/>
            <person name="Sengamalay N."/>
            <person name="Shetty A.C."/>
            <person name="Su Q."/>
            <person name="Tallon L."/>
            <person name="Fraser C.M."/>
            <person name="Frutos R."/>
            <person name="Molina D.M."/>
            <person name="Krause P.J."/>
            <person name="Ben Mamoun C."/>
        </authorList>
    </citation>
    <scope>NUCLEOTIDE SEQUENCE [LARGE SCALE GENOMIC DNA]</scope>
    <source>
        <strain evidence="3 4">RI</strain>
    </source>
</reference>
<organism evidence="3 4">
    <name type="scientific">Babesia microti (strain RI)</name>
    <dbReference type="NCBI Taxonomy" id="1133968"/>
    <lineage>
        <taxon>Eukaryota</taxon>
        <taxon>Sar</taxon>
        <taxon>Alveolata</taxon>
        <taxon>Apicomplexa</taxon>
        <taxon>Aconoidasida</taxon>
        <taxon>Piroplasmida</taxon>
        <taxon>Babesiidae</taxon>
        <taxon>Babesia</taxon>
    </lineage>
</organism>
<dbReference type="OrthoDB" id="1366754at2759"/>
<dbReference type="RefSeq" id="XP_021337524.1">
    <property type="nucleotide sequence ID" value="XM_021482936.1"/>
</dbReference>
<name>A0A1N6LX29_BABMR</name>
<evidence type="ECO:0000256" key="1">
    <source>
        <dbReference type="SAM" id="SignalP"/>
    </source>
</evidence>
<reference evidence="3 4" key="2">
    <citation type="journal article" date="2013" name="PLoS ONE">
        <title>Whole genome mapping and re-organization of the nuclear and mitochondrial genomes of Babesia microti isolates.</title>
        <authorList>
            <person name="Cornillot E."/>
            <person name="Dassouli A."/>
            <person name="Garg A."/>
            <person name="Pachikara N."/>
            <person name="Randazzo S."/>
            <person name="Depoix D."/>
            <person name="Carcy B."/>
            <person name="Delbecq S."/>
            <person name="Frutos R."/>
            <person name="Silva J.C."/>
            <person name="Sutton R."/>
            <person name="Krause P.J."/>
            <person name="Mamoun C.B."/>
        </authorList>
    </citation>
    <scope>NUCLEOTIDE SEQUENCE [LARGE SCALE GENOMIC DNA]</scope>
    <source>
        <strain evidence="3 4">RI</strain>
    </source>
</reference>
<sequence length="614" mass="68122">MWNIQLAVCISATFLDGVIGIGGSFIQSNSDKTKNRCKGLEYLGIGYDAIVPKLIAEDEINTDLGYRYPILRQHYGSDYSYASTGCVYPVDAYYRPFLSCQRQESFSQIGSVAAYENAFGIQAKTDFKVKSVEFAASAQFEKSSKNLEENKYREIIHIINCFQAEMGLPTNLQWGIKPEFNKAVLKLTEAFGISATASNDGSICTPKSYKNPGRHCREVRRWIRLIKSYGTHYVHKIRIGGKLVQSVRISQISIANMEEQGIDVEGEIRAEMLSITGSGGGKSNKLTDEIDKNAIRKIRVIGGIMPKLPLTPQAFKKWARTLDSNPMPIYVEVDPLYKIIEQSLNNDNPIPFNIKRQYDMALDFYAELKGATYKQIMEMNGNIPSISHLIRNSTMVTNNSLKRSTLRCKNDTNIVAGVTIFFDDAGKGIHLFPCKSGMNECNVPEISEDVAYTWAWALCSHRLLPSIEQVVRGDFKKGEIKCPEGYKMGFGLAFKENMAYYINGYISAISADDNNSAVSLLDGNAGWITCFDKDMVQDMYTVVNIDHSNKRVVAECPSDSIIIGGVKISKAPPGGGEEGDHLARAEECDKFVTSCTAGPPAGFVWLICGDKADE</sequence>
<dbReference type="AlphaFoldDB" id="A0A1N6LX29"/>
<dbReference type="InterPro" id="IPR020864">
    <property type="entry name" value="MACPF"/>
</dbReference>
<dbReference type="VEuPathDB" id="PiroplasmaDB:BMR1_01G02875"/>
<accession>A0A1N6LX29</accession>
<dbReference type="EMBL" id="FO082871">
    <property type="protein sequence ID" value="SIO73425.1"/>
    <property type="molecule type" value="Genomic_DNA"/>
</dbReference>
<gene>
    <name evidence="3" type="ORF">BMR1_01G02875</name>
</gene>
<keyword evidence="1" id="KW-0732">Signal</keyword>
<evidence type="ECO:0000259" key="2">
    <source>
        <dbReference type="PROSITE" id="PS51412"/>
    </source>
</evidence>
<evidence type="ECO:0000313" key="3">
    <source>
        <dbReference type="EMBL" id="SIO73425.1"/>
    </source>
</evidence>
<proteinExistence type="predicted"/>
<feature type="signal peptide" evidence="1">
    <location>
        <begin position="1"/>
        <end position="20"/>
    </location>
</feature>
<dbReference type="PROSITE" id="PS51412">
    <property type="entry name" value="MACPF_2"/>
    <property type="match status" value="1"/>
</dbReference>
<evidence type="ECO:0000313" key="4">
    <source>
        <dbReference type="Proteomes" id="UP000002899"/>
    </source>
</evidence>